<dbReference type="KEGG" id="mko:MKLM6_1286"/>
<evidence type="ECO:0000313" key="1">
    <source>
        <dbReference type="EMBL" id="OAI23308.1"/>
    </source>
</evidence>
<dbReference type="InterPro" id="IPR023846">
    <property type="entry name" value="CHP04042_MSMEG0570"/>
</dbReference>
<dbReference type="Proteomes" id="UP000077734">
    <property type="component" value="Unassembled WGS sequence"/>
</dbReference>
<gene>
    <name evidence="1" type="ORF">A1356_17880</name>
</gene>
<accession>A0A291IGV1</accession>
<comment type="caution">
    <text evidence="1">The sequence shown here is derived from an EMBL/GenBank/DDBJ whole genome shotgun (WGS) entry which is preliminary data.</text>
</comment>
<evidence type="ECO:0000313" key="2">
    <source>
        <dbReference type="Proteomes" id="UP000077734"/>
    </source>
</evidence>
<reference evidence="1 2" key="1">
    <citation type="submission" date="2016-03" db="EMBL/GenBank/DDBJ databases">
        <authorList>
            <person name="Heylen K."/>
            <person name="De Vos P."/>
            <person name="Vekeman B."/>
        </authorList>
    </citation>
    <scope>NUCLEOTIDE SEQUENCE [LARGE SCALE GENOMIC DNA]</scope>
    <source>
        <strain evidence="1 2">R-49807</strain>
    </source>
</reference>
<dbReference type="EMBL" id="LUUL01000106">
    <property type="protein sequence ID" value="OAI23308.1"/>
    <property type="molecule type" value="Genomic_DNA"/>
</dbReference>
<name>A0A291IGV1_9GAMM</name>
<protein>
    <submittedName>
        <fullName evidence="1">Uncharacterized protein</fullName>
    </submittedName>
</protein>
<dbReference type="AlphaFoldDB" id="A0A291IGV1"/>
<dbReference type="RefSeq" id="WP_064029091.1">
    <property type="nucleotide sequence ID" value="NZ_CP023669.1"/>
</dbReference>
<keyword evidence="2" id="KW-1185">Reference proteome</keyword>
<dbReference type="NCBIfam" id="TIGR04042">
    <property type="entry name" value="MSMEG_0570_fam"/>
    <property type="match status" value="1"/>
</dbReference>
<organism evidence="1 2">
    <name type="scientific">Methylomonas koyamae</name>
    <dbReference type="NCBI Taxonomy" id="702114"/>
    <lineage>
        <taxon>Bacteria</taxon>
        <taxon>Pseudomonadati</taxon>
        <taxon>Pseudomonadota</taxon>
        <taxon>Gammaproteobacteria</taxon>
        <taxon>Methylococcales</taxon>
        <taxon>Methylococcaceae</taxon>
        <taxon>Methylomonas</taxon>
    </lineage>
</organism>
<proteinExistence type="predicted"/>
<sequence>MPEMHFKIRWPDSSESLCYSPSLVIKDYFQLGRSYALDDFVGRSREALNIASERVRHKYGYACSGALDQLAQIEADAMRFWEEQTPTVTVIEFIE</sequence>